<dbReference type="PANTHER" id="PTHR35828">
    <property type="entry name" value="OS08G0203800 PROTEIN-RELATED"/>
    <property type="match status" value="1"/>
</dbReference>
<accession>A0ABC8YKZ0</accession>
<sequence length="400" mass="43109">MSSPAKHRRVEEPPPPPVPVDLLLEIFARLDVATIVRCAATSKTVRRAILDDDSPAALGRRLVANGALLLGVSYAFLEHKHSDRARSVGQVPPRSLRFDAGVLTWVEPVASRGGLIVLRCRRNYPHLYVRNALTGRITSWLPHHHVSDDYPPALLAVGDAGRSFQLLVSDVSLRTQVFSSESGEWGPVAQVAGGGGGLPPGFPRSAPRRGSHPVVLGGGAAVCWLHSRDQCVIRLDIGKAQATLIELPRRVRLCYHHAYDYDHMALQLASSSADGELSLLVAGVRVISMWTLSATAEEKGGAGSSSPAASRWTRQVLIEREAIGREDLSGGYSAHFLGFGELSGMAILLMDQIGLVRVNLRTKEAIVLGSDGFKGVDAGTLQLCLHETDLPSLLRAMRSF</sequence>
<dbReference type="InterPro" id="IPR001810">
    <property type="entry name" value="F-box_dom"/>
</dbReference>
<evidence type="ECO:0008006" key="5">
    <source>
        <dbReference type="Google" id="ProtNLM"/>
    </source>
</evidence>
<dbReference type="AlphaFoldDB" id="A0ABC8YKZ0"/>
<name>A0ABC8YKZ0_9POAL</name>
<gene>
    <name evidence="3" type="ORF">URODEC1_LOCUS34957</name>
</gene>
<dbReference type="EMBL" id="OZ075126">
    <property type="protein sequence ID" value="CAL4944654.1"/>
    <property type="molecule type" value="Genomic_DNA"/>
</dbReference>
<dbReference type="Gene3D" id="1.20.1280.50">
    <property type="match status" value="1"/>
</dbReference>
<proteinExistence type="predicted"/>
<dbReference type="SUPFAM" id="SSF81383">
    <property type="entry name" value="F-box domain"/>
    <property type="match status" value="1"/>
</dbReference>
<dbReference type="PANTHER" id="PTHR35828:SF3">
    <property type="entry name" value="OS03G0775900 PROTEIN"/>
    <property type="match status" value="1"/>
</dbReference>
<dbReference type="Proteomes" id="UP001497457">
    <property type="component" value="Chromosome 16b"/>
</dbReference>
<reference evidence="4" key="1">
    <citation type="submission" date="2024-06" db="EMBL/GenBank/DDBJ databases">
        <authorList>
            <person name="Ryan C."/>
        </authorList>
    </citation>
    <scope>NUCLEOTIDE SEQUENCE [LARGE SCALE GENOMIC DNA]</scope>
</reference>
<evidence type="ECO:0000313" key="4">
    <source>
        <dbReference type="Proteomes" id="UP001497457"/>
    </source>
</evidence>
<dbReference type="Pfam" id="PF24523">
    <property type="entry name" value="DUF7595"/>
    <property type="match status" value="1"/>
</dbReference>
<evidence type="ECO:0000259" key="1">
    <source>
        <dbReference type="Pfam" id="PF12937"/>
    </source>
</evidence>
<feature type="domain" description="DUF7595" evidence="2">
    <location>
        <begin position="71"/>
        <end position="400"/>
    </location>
</feature>
<feature type="domain" description="F-box" evidence="1">
    <location>
        <begin position="19"/>
        <end position="52"/>
    </location>
</feature>
<evidence type="ECO:0000259" key="2">
    <source>
        <dbReference type="Pfam" id="PF24523"/>
    </source>
</evidence>
<reference evidence="3 4" key="2">
    <citation type="submission" date="2024-10" db="EMBL/GenBank/DDBJ databases">
        <authorList>
            <person name="Ryan C."/>
        </authorList>
    </citation>
    <scope>NUCLEOTIDE SEQUENCE [LARGE SCALE GENOMIC DNA]</scope>
</reference>
<organism evidence="3 4">
    <name type="scientific">Urochloa decumbens</name>
    <dbReference type="NCBI Taxonomy" id="240449"/>
    <lineage>
        <taxon>Eukaryota</taxon>
        <taxon>Viridiplantae</taxon>
        <taxon>Streptophyta</taxon>
        <taxon>Embryophyta</taxon>
        <taxon>Tracheophyta</taxon>
        <taxon>Spermatophyta</taxon>
        <taxon>Magnoliopsida</taxon>
        <taxon>Liliopsida</taxon>
        <taxon>Poales</taxon>
        <taxon>Poaceae</taxon>
        <taxon>PACMAD clade</taxon>
        <taxon>Panicoideae</taxon>
        <taxon>Panicodae</taxon>
        <taxon>Paniceae</taxon>
        <taxon>Melinidinae</taxon>
        <taxon>Urochloa</taxon>
    </lineage>
</organism>
<dbReference type="InterPro" id="IPR036047">
    <property type="entry name" value="F-box-like_dom_sf"/>
</dbReference>
<dbReference type="CDD" id="cd09917">
    <property type="entry name" value="F-box_SF"/>
    <property type="match status" value="1"/>
</dbReference>
<dbReference type="Pfam" id="PF12937">
    <property type="entry name" value="F-box-like"/>
    <property type="match status" value="1"/>
</dbReference>
<keyword evidence="4" id="KW-1185">Reference proteome</keyword>
<dbReference type="InterPro" id="IPR056016">
    <property type="entry name" value="DUF7595"/>
</dbReference>
<evidence type="ECO:0000313" key="3">
    <source>
        <dbReference type="EMBL" id="CAL4944654.1"/>
    </source>
</evidence>
<protein>
    <recommendedName>
        <fullName evidence="5">F-box domain-containing protein</fullName>
    </recommendedName>
</protein>